<evidence type="ECO:0000259" key="4">
    <source>
        <dbReference type="PROSITE" id="PS51387"/>
    </source>
</evidence>
<evidence type="ECO:0008006" key="8">
    <source>
        <dbReference type="Google" id="ProtNLM"/>
    </source>
</evidence>
<evidence type="ECO:0000313" key="7">
    <source>
        <dbReference type="Proteomes" id="UP001189429"/>
    </source>
</evidence>
<dbReference type="Gene3D" id="3.30.465.10">
    <property type="match status" value="1"/>
</dbReference>
<comment type="caution">
    <text evidence="6">The sequence shown here is derived from an EMBL/GenBank/DDBJ whole genome shotgun (WGS) entry which is preliminary data.</text>
</comment>
<dbReference type="EMBL" id="CAUYUJ010011880">
    <property type="protein sequence ID" value="CAK0832764.1"/>
    <property type="molecule type" value="Genomic_DNA"/>
</dbReference>
<accession>A0ABN9SLR1</accession>
<reference evidence="6" key="1">
    <citation type="submission" date="2023-10" db="EMBL/GenBank/DDBJ databases">
        <authorList>
            <person name="Chen Y."/>
            <person name="Shah S."/>
            <person name="Dougan E. K."/>
            <person name="Thang M."/>
            <person name="Chan C."/>
        </authorList>
    </citation>
    <scope>NUCLEOTIDE SEQUENCE [LARGE SCALE GENOMIC DNA]</scope>
</reference>
<evidence type="ECO:0000259" key="5">
    <source>
        <dbReference type="PROSITE" id="PS51465"/>
    </source>
</evidence>
<dbReference type="InterPro" id="IPR050432">
    <property type="entry name" value="FAD-linked_Oxidoreductases_BP"/>
</dbReference>
<protein>
    <recommendedName>
        <fullName evidence="8">FAD-binding PCMH-type domain-containing protein</fullName>
    </recommendedName>
</protein>
<name>A0ABN9SLR1_9DINO</name>
<feature type="domain" description="Kazal-like" evidence="5">
    <location>
        <begin position="552"/>
        <end position="598"/>
    </location>
</feature>
<dbReference type="SUPFAM" id="SSF56176">
    <property type="entry name" value="FAD-binding/transporter-associated domain-like"/>
    <property type="match status" value="1"/>
</dbReference>
<dbReference type="Pfam" id="PF08031">
    <property type="entry name" value="BBE"/>
    <property type="match status" value="1"/>
</dbReference>
<dbReference type="PROSITE" id="PS51465">
    <property type="entry name" value="KAZAL_2"/>
    <property type="match status" value="1"/>
</dbReference>
<feature type="domain" description="FAD-binding PCMH-type" evidence="4">
    <location>
        <begin position="96"/>
        <end position="276"/>
    </location>
</feature>
<evidence type="ECO:0000256" key="2">
    <source>
        <dbReference type="ARBA" id="ARBA00023002"/>
    </source>
</evidence>
<evidence type="ECO:0000256" key="1">
    <source>
        <dbReference type="ARBA" id="ARBA00005466"/>
    </source>
</evidence>
<dbReference type="InterPro" id="IPR016169">
    <property type="entry name" value="FAD-bd_PCMH_sub2"/>
</dbReference>
<dbReference type="InterPro" id="IPR016166">
    <property type="entry name" value="FAD-bd_PCMH"/>
</dbReference>
<feature type="chain" id="PRO_5046930933" description="FAD-binding PCMH-type domain-containing protein" evidence="3">
    <location>
        <begin position="20"/>
        <end position="675"/>
    </location>
</feature>
<sequence>MMSLLSVVMSLFTIFLVSGASQYCYPCDPCWPDQSAWDQLSSDLDGKLFQTDVTDYEVCESVPTSNLAAWTLIDAENGICMQHHSCAHDQCDSDKAWNLPAYTVRAESADDIRVALTFAQLHDIAVSVKTSGHSYSGSSTLKGSLLIWMRHFTQYGTQQAFTDSCGTLTDATLKVGGGQVWYEAYDAVKEDFNIIGGGGKTVSAAGGWLQGGGLSAMSPSYGLGIDNVLEVHAMLANGTEVVADACTNQDLFWALRGGGGGTFAIVMSVIYRLHPPSPVTQLVVYVDLAGWESDFGKITALQAWWHKIVDLQQGAGLDSRWGGYWQIAAGHGVLFFMGTNEEAYDTLITDLEAWRSNRSDGDHIYLVVTEGDSYYSVGGHEALETDIGSHAEFDIDSVLIPRSYVVDQDGAVMKSTMDALLSAGVWSFTMYQLGGQVMNVSDIATAIHPAMRAAQFSFMSSHYVSKLLRDSIPGSATCHNHHGPENRTLESLFGDNLQRLQEVKASYDPDNRFNCYHCVGWQDPGDEDFSSCAAPAETTTTASTTTATTTEETSTPDCDCSNSSEYLTVCGVDGNDYGNACLAECHGGGYAFDGSCSASLDCSKCADEDRDCVAEDTELRAGTCDEGYLAMEGCYCSSSDECEPGSFGCYEGPSAGALACGPALVSLLSVAVAQV</sequence>
<dbReference type="CDD" id="cd00104">
    <property type="entry name" value="KAZAL_FS"/>
    <property type="match status" value="1"/>
</dbReference>
<keyword evidence="3" id="KW-0732">Signal</keyword>
<keyword evidence="7" id="KW-1185">Reference proteome</keyword>
<dbReference type="InterPro" id="IPR006094">
    <property type="entry name" value="Oxid_FAD_bind_N"/>
</dbReference>
<gene>
    <name evidence="6" type="ORF">PCOR1329_LOCUS30691</name>
</gene>
<dbReference type="InterPro" id="IPR012951">
    <property type="entry name" value="BBE"/>
</dbReference>
<dbReference type="SUPFAM" id="SSF100895">
    <property type="entry name" value="Kazal-type serine protease inhibitors"/>
    <property type="match status" value="1"/>
</dbReference>
<feature type="signal peptide" evidence="3">
    <location>
        <begin position="1"/>
        <end position="19"/>
    </location>
</feature>
<organism evidence="6 7">
    <name type="scientific">Prorocentrum cordatum</name>
    <dbReference type="NCBI Taxonomy" id="2364126"/>
    <lineage>
        <taxon>Eukaryota</taxon>
        <taxon>Sar</taxon>
        <taxon>Alveolata</taxon>
        <taxon>Dinophyceae</taxon>
        <taxon>Prorocentrales</taxon>
        <taxon>Prorocentraceae</taxon>
        <taxon>Prorocentrum</taxon>
    </lineage>
</organism>
<evidence type="ECO:0000313" key="6">
    <source>
        <dbReference type="EMBL" id="CAK0832764.1"/>
    </source>
</evidence>
<dbReference type="Pfam" id="PF01565">
    <property type="entry name" value="FAD_binding_4"/>
    <property type="match status" value="1"/>
</dbReference>
<dbReference type="PANTHER" id="PTHR13878:SF91">
    <property type="entry name" value="FAD BINDING DOMAIN PROTEIN (AFU_ORTHOLOGUE AFUA_6G12070)-RELATED"/>
    <property type="match status" value="1"/>
</dbReference>
<dbReference type="InterPro" id="IPR036318">
    <property type="entry name" value="FAD-bd_PCMH-like_sf"/>
</dbReference>
<evidence type="ECO:0000256" key="3">
    <source>
        <dbReference type="SAM" id="SignalP"/>
    </source>
</evidence>
<dbReference type="Proteomes" id="UP001189429">
    <property type="component" value="Unassembled WGS sequence"/>
</dbReference>
<dbReference type="InterPro" id="IPR036058">
    <property type="entry name" value="Kazal_dom_sf"/>
</dbReference>
<proteinExistence type="inferred from homology"/>
<comment type="similarity">
    <text evidence="1">Belongs to the oxygen-dependent FAD-linked oxidoreductase family.</text>
</comment>
<dbReference type="Gene3D" id="3.30.60.30">
    <property type="match status" value="1"/>
</dbReference>
<dbReference type="InterPro" id="IPR002350">
    <property type="entry name" value="Kazal_dom"/>
</dbReference>
<keyword evidence="2" id="KW-0560">Oxidoreductase</keyword>
<dbReference type="PROSITE" id="PS51387">
    <property type="entry name" value="FAD_PCMH"/>
    <property type="match status" value="1"/>
</dbReference>
<dbReference type="PANTHER" id="PTHR13878">
    <property type="entry name" value="GULONOLACTONE OXIDASE"/>
    <property type="match status" value="1"/>
</dbReference>